<evidence type="ECO:0000256" key="7">
    <source>
        <dbReference type="SAM" id="MobiDB-lite"/>
    </source>
</evidence>
<dbReference type="GO" id="GO:0000139">
    <property type="term" value="C:Golgi membrane"/>
    <property type="evidence" value="ECO:0007669"/>
    <property type="project" value="TreeGrafter"/>
</dbReference>
<comment type="subcellular location">
    <subcellularLocation>
        <location evidence="1">Membrane</location>
        <topology evidence="1">Multi-pass membrane protein</topology>
    </subcellularLocation>
</comment>
<comment type="caution">
    <text evidence="10">The sequence shown here is derived from an EMBL/GenBank/DDBJ whole genome shotgun (WGS) entry which is preliminary data.</text>
</comment>
<feature type="transmembrane region" description="Helical" evidence="8">
    <location>
        <begin position="128"/>
        <end position="156"/>
    </location>
</feature>
<proteinExistence type="predicted"/>
<evidence type="ECO:0000256" key="2">
    <source>
        <dbReference type="ARBA" id="ARBA00022692"/>
    </source>
</evidence>
<evidence type="ECO:0000256" key="6">
    <source>
        <dbReference type="PROSITE-ProRule" id="PRU00175"/>
    </source>
</evidence>
<feature type="transmembrane region" description="Helical" evidence="8">
    <location>
        <begin position="98"/>
        <end position="116"/>
    </location>
</feature>
<dbReference type="Gene3D" id="3.30.40.10">
    <property type="entry name" value="Zinc/RING finger domain, C3HC4 (zinc finger)"/>
    <property type="match status" value="1"/>
</dbReference>
<feature type="region of interest" description="Disordered" evidence="7">
    <location>
        <begin position="1"/>
        <end position="32"/>
    </location>
</feature>
<feature type="domain" description="RING-type" evidence="9">
    <location>
        <begin position="209"/>
        <end position="301"/>
    </location>
</feature>
<organism evidence="10 11">
    <name type="scientific">Dictyostelium firmibasis</name>
    <dbReference type="NCBI Taxonomy" id="79012"/>
    <lineage>
        <taxon>Eukaryota</taxon>
        <taxon>Amoebozoa</taxon>
        <taxon>Evosea</taxon>
        <taxon>Eumycetozoa</taxon>
        <taxon>Dictyostelia</taxon>
        <taxon>Dictyosteliales</taxon>
        <taxon>Dictyosteliaceae</taxon>
        <taxon>Dictyostelium</taxon>
    </lineage>
</organism>
<dbReference type="InterPro" id="IPR013083">
    <property type="entry name" value="Znf_RING/FYVE/PHD"/>
</dbReference>
<evidence type="ECO:0000256" key="4">
    <source>
        <dbReference type="ARBA" id="ARBA00022989"/>
    </source>
</evidence>
<evidence type="ECO:0000256" key="5">
    <source>
        <dbReference type="ARBA" id="ARBA00023136"/>
    </source>
</evidence>
<dbReference type="SUPFAM" id="SSF57850">
    <property type="entry name" value="RING/U-box"/>
    <property type="match status" value="1"/>
</dbReference>
<dbReference type="SMART" id="SM00184">
    <property type="entry name" value="RING"/>
    <property type="match status" value="1"/>
</dbReference>
<keyword evidence="11" id="KW-1185">Reference proteome</keyword>
<dbReference type="EMBL" id="JAVFKY010000001">
    <property type="protein sequence ID" value="KAK5582782.1"/>
    <property type="molecule type" value="Genomic_DNA"/>
</dbReference>
<evidence type="ECO:0000313" key="11">
    <source>
        <dbReference type="Proteomes" id="UP001344447"/>
    </source>
</evidence>
<evidence type="ECO:0000256" key="1">
    <source>
        <dbReference type="ARBA" id="ARBA00004141"/>
    </source>
</evidence>
<evidence type="ECO:0000256" key="3">
    <source>
        <dbReference type="ARBA" id="ARBA00022723"/>
    </source>
</evidence>
<keyword evidence="4 8" id="KW-1133">Transmembrane helix</keyword>
<feature type="transmembrane region" description="Helical" evidence="8">
    <location>
        <begin position="73"/>
        <end position="92"/>
    </location>
</feature>
<name>A0AAN7U0U9_9MYCE</name>
<keyword evidence="3" id="KW-0479">Metal-binding</keyword>
<dbReference type="PANTHER" id="PTHR13407">
    <property type="entry name" value="RNF121 PROTEIN"/>
    <property type="match status" value="1"/>
</dbReference>
<feature type="compositionally biased region" description="Low complexity" evidence="7">
    <location>
        <begin position="1"/>
        <end position="24"/>
    </location>
</feature>
<dbReference type="GO" id="GO:0036503">
    <property type="term" value="P:ERAD pathway"/>
    <property type="evidence" value="ECO:0007669"/>
    <property type="project" value="TreeGrafter"/>
</dbReference>
<keyword evidence="6" id="KW-0862">Zinc</keyword>
<dbReference type="GO" id="GO:0061630">
    <property type="term" value="F:ubiquitin protein ligase activity"/>
    <property type="evidence" value="ECO:0007669"/>
    <property type="project" value="TreeGrafter"/>
</dbReference>
<dbReference type="Pfam" id="PF13639">
    <property type="entry name" value="zf-RING_2"/>
    <property type="match status" value="1"/>
</dbReference>
<dbReference type="GO" id="GO:0005789">
    <property type="term" value="C:endoplasmic reticulum membrane"/>
    <property type="evidence" value="ECO:0007669"/>
    <property type="project" value="TreeGrafter"/>
</dbReference>
<evidence type="ECO:0000259" key="9">
    <source>
        <dbReference type="PROSITE" id="PS50089"/>
    </source>
</evidence>
<dbReference type="InterPro" id="IPR001841">
    <property type="entry name" value="Znf_RING"/>
</dbReference>
<evidence type="ECO:0000313" key="10">
    <source>
        <dbReference type="EMBL" id="KAK5582782.1"/>
    </source>
</evidence>
<accession>A0AAN7U0U9</accession>
<keyword evidence="6" id="KW-0863">Zinc-finger</keyword>
<dbReference type="Proteomes" id="UP001344447">
    <property type="component" value="Unassembled WGS sequence"/>
</dbReference>
<dbReference type="AlphaFoldDB" id="A0AAN7U0U9"/>
<sequence>METTQNAINNNDHINSNHNQHQNIPHPRDEKLHPHVNDPGHAEFDAMITIIIAVVVIVLQLLLFFWKTKYNRSFIKVSLIGIWLFPLAFSLYNGFIRMITIWSCFTGVLGYLYFLSTRQPLSRKTPKIVFMWFYLIYLFSFGLSLVAGILIFFNIFGFSFDARLTLLSYGLYIGLLGRDFAEVCSDRIASILGLGVSRLPFTQIPDNYCAICTTNLKPIGSNSSNNSLLISDMTDINNNVNRSKNNSDGDQKKEIEKKVDKIMNFIFSEKPTKLPCDHMFHEWCIRGWMLVGKKNTCPHCNEKVDFKTLSENPWQNNTSIWGTLLDSVRHLIVWNPILLGIANVIISLSHKF</sequence>
<reference evidence="10 11" key="1">
    <citation type="submission" date="2023-11" db="EMBL/GenBank/DDBJ databases">
        <title>Dfirmibasis_genome.</title>
        <authorList>
            <person name="Edelbroek B."/>
            <person name="Kjellin J."/>
            <person name="Jerlstrom-Hultqvist J."/>
            <person name="Soderbom F."/>
        </authorList>
    </citation>
    <scope>NUCLEOTIDE SEQUENCE [LARGE SCALE GENOMIC DNA]</scope>
    <source>
        <strain evidence="10 11">TNS-C-14</strain>
    </source>
</reference>
<gene>
    <name evidence="10" type="ORF">RB653_004368</name>
</gene>
<evidence type="ECO:0000256" key="8">
    <source>
        <dbReference type="SAM" id="Phobius"/>
    </source>
</evidence>
<dbReference type="GO" id="GO:0008270">
    <property type="term" value="F:zinc ion binding"/>
    <property type="evidence" value="ECO:0007669"/>
    <property type="project" value="UniProtKB-KW"/>
</dbReference>
<keyword evidence="2 8" id="KW-0812">Transmembrane</keyword>
<dbReference type="PROSITE" id="PS50089">
    <property type="entry name" value="ZF_RING_2"/>
    <property type="match status" value="1"/>
</dbReference>
<feature type="transmembrane region" description="Helical" evidence="8">
    <location>
        <begin position="46"/>
        <end position="66"/>
    </location>
</feature>
<protein>
    <recommendedName>
        <fullName evidence="9">RING-type domain-containing protein</fullName>
    </recommendedName>
</protein>
<dbReference type="InterPro" id="IPR040176">
    <property type="entry name" value="RNF121/RNF175"/>
</dbReference>
<dbReference type="PANTHER" id="PTHR13407:SF0">
    <property type="entry name" value="FI05221P"/>
    <property type="match status" value="1"/>
</dbReference>
<keyword evidence="5 8" id="KW-0472">Membrane</keyword>